<accession>A0A0D0CPA7</accession>
<dbReference type="GO" id="GO:0003677">
    <property type="term" value="F:DNA binding"/>
    <property type="evidence" value="ECO:0007669"/>
    <property type="project" value="InterPro"/>
</dbReference>
<sequence length="200" mass="22347">MGIWSALWCSCSSVFSAIEKDLSLPLHAAIFACLTTTFYTTVVQHDWQGLEVYNFHLPCTKSAPLGEDVSWAKQNGLSDPLSALENHFGVKDPPANGALFAYHHNNSHRPLTKKKFLSVLASTATHVGIKLLQGHGIRIGSTLEYLLWNIPFDVIKVKGHWASDTFLIYICQHAQILTPFIQAQPTIQKAFLHYTLPPMY</sequence>
<organism evidence="1 2">
    <name type="scientific">Paxillus rubicundulus Ve08.2h10</name>
    <dbReference type="NCBI Taxonomy" id="930991"/>
    <lineage>
        <taxon>Eukaryota</taxon>
        <taxon>Fungi</taxon>
        <taxon>Dikarya</taxon>
        <taxon>Basidiomycota</taxon>
        <taxon>Agaricomycotina</taxon>
        <taxon>Agaricomycetes</taxon>
        <taxon>Agaricomycetidae</taxon>
        <taxon>Boletales</taxon>
        <taxon>Paxilineae</taxon>
        <taxon>Paxillaceae</taxon>
        <taxon>Paxillus</taxon>
    </lineage>
</organism>
<reference evidence="2" key="2">
    <citation type="submission" date="2015-01" db="EMBL/GenBank/DDBJ databases">
        <title>Evolutionary Origins and Diversification of the Mycorrhizal Mutualists.</title>
        <authorList>
            <consortium name="DOE Joint Genome Institute"/>
            <consortium name="Mycorrhizal Genomics Consortium"/>
            <person name="Kohler A."/>
            <person name="Kuo A."/>
            <person name="Nagy L.G."/>
            <person name="Floudas D."/>
            <person name="Copeland A."/>
            <person name="Barry K.W."/>
            <person name="Cichocki N."/>
            <person name="Veneault-Fourrey C."/>
            <person name="LaButti K."/>
            <person name="Lindquist E.A."/>
            <person name="Lipzen A."/>
            <person name="Lundell T."/>
            <person name="Morin E."/>
            <person name="Murat C."/>
            <person name="Riley R."/>
            <person name="Ohm R."/>
            <person name="Sun H."/>
            <person name="Tunlid A."/>
            <person name="Henrissat B."/>
            <person name="Grigoriev I.V."/>
            <person name="Hibbett D.S."/>
            <person name="Martin F."/>
        </authorList>
    </citation>
    <scope>NUCLEOTIDE SEQUENCE [LARGE SCALE GENOMIC DNA]</scope>
    <source>
        <strain evidence="2">Ve08.2h10</strain>
    </source>
</reference>
<dbReference type="AlphaFoldDB" id="A0A0D0CPA7"/>
<name>A0A0D0CPA7_9AGAM</name>
<dbReference type="STRING" id="930991.A0A0D0CPA7"/>
<dbReference type="Proteomes" id="UP000054538">
    <property type="component" value="Unassembled WGS sequence"/>
</dbReference>
<proteinExistence type="predicted"/>
<dbReference type="EMBL" id="KN830595">
    <property type="protein sequence ID" value="KIK72651.1"/>
    <property type="molecule type" value="Genomic_DNA"/>
</dbReference>
<dbReference type="InParanoid" id="A0A0D0CPA7"/>
<reference evidence="1 2" key="1">
    <citation type="submission" date="2014-04" db="EMBL/GenBank/DDBJ databases">
        <authorList>
            <consortium name="DOE Joint Genome Institute"/>
            <person name="Kuo A."/>
            <person name="Kohler A."/>
            <person name="Jargeat P."/>
            <person name="Nagy L.G."/>
            <person name="Floudas D."/>
            <person name="Copeland A."/>
            <person name="Barry K.W."/>
            <person name="Cichocki N."/>
            <person name="Veneault-Fourrey C."/>
            <person name="LaButti K."/>
            <person name="Lindquist E.A."/>
            <person name="Lipzen A."/>
            <person name="Lundell T."/>
            <person name="Morin E."/>
            <person name="Murat C."/>
            <person name="Sun H."/>
            <person name="Tunlid A."/>
            <person name="Henrissat B."/>
            <person name="Grigoriev I.V."/>
            <person name="Hibbett D.S."/>
            <person name="Martin F."/>
            <person name="Nordberg H.P."/>
            <person name="Cantor M.N."/>
            <person name="Hua S.X."/>
        </authorList>
    </citation>
    <scope>NUCLEOTIDE SEQUENCE [LARGE SCALE GENOMIC DNA]</scope>
    <source>
        <strain evidence="1 2">Ve08.2h10</strain>
    </source>
</reference>
<gene>
    <name evidence="1" type="ORF">PAXRUDRAFT_21746</name>
</gene>
<keyword evidence="2" id="KW-1185">Reference proteome</keyword>
<evidence type="ECO:0000313" key="2">
    <source>
        <dbReference type="Proteomes" id="UP000054538"/>
    </source>
</evidence>
<dbReference type="SUPFAM" id="SSF56349">
    <property type="entry name" value="DNA breaking-rejoining enzymes"/>
    <property type="match status" value="1"/>
</dbReference>
<protein>
    <submittedName>
        <fullName evidence="1">Uncharacterized protein</fullName>
    </submittedName>
</protein>
<evidence type="ECO:0000313" key="1">
    <source>
        <dbReference type="EMBL" id="KIK72651.1"/>
    </source>
</evidence>
<dbReference type="OrthoDB" id="2678913at2759"/>
<dbReference type="InterPro" id="IPR011010">
    <property type="entry name" value="DNA_brk_join_enz"/>
</dbReference>
<dbReference type="HOGENOM" id="CLU_003292_1_1_1"/>